<reference evidence="4 5" key="1">
    <citation type="submission" date="2020-10" db="EMBL/GenBank/DDBJ databases">
        <title>Blautia liquoris sp.nov., isolated from the mud in a fermentation cellar used for the production of Chinese strong-flavoured liquor.</title>
        <authorList>
            <person name="Lu L."/>
        </authorList>
    </citation>
    <scope>NUCLEOTIDE SEQUENCE [LARGE SCALE GENOMIC DNA]</scope>
    <source>
        <strain evidence="4 5">LZLJ-3</strain>
    </source>
</reference>
<dbReference type="SUPFAM" id="SSF46689">
    <property type="entry name" value="Homeodomain-like"/>
    <property type="match status" value="1"/>
</dbReference>
<evidence type="ECO:0000313" key="4">
    <source>
        <dbReference type="EMBL" id="QOV20388.1"/>
    </source>
</evidence>
<dbReference type="GO" id="GO:0003677">
    <property type="term" value="F:DNA binding"/>
    <property type="evidence" value="ECO:0007669"/>
    <property type="project" value="UniProtKB-UniRule"/>
</dbReference>
<name>A0A7M2RJT0_9FIRM</name>
<evidence type="ECO:0000256" key="2">
    <source>
        <dbReference type="PROSITE-ProRule" id="PRU00335"/>
    </source>
</evidence>
<protein>
    <submittedName>
        <fullName evidence="4">TetR/AcrR family transcriptional regulator</fullName>
    </submittedName>
</protein>
<evidence type="ECO:0000259" key="3">
    <source>
        <dbReference type="PROSITE" id="PS50977"/>
    </source>
</evidence>
<dbReference type="Gene3D" id="1.10.357.10">
    <property type="entry name" value="Tetracycline Repressor, domain 2"/>
    <property type="match status" value="1"/>
</dbReference>
<dbReference type="InterPro" id="IPR009057">
    <property type="entry name" value="Homeodomain-like_sf"/>
</dbReference>
<sequence length="200" mass="23595">MKKQPELREKTRKKIMDAFWEVYKNIRIEKITVSSITKNAHLNRGTFYEYFNDVYDLLDQIENDLLNEIAAWLASKVHKKEKIKFEEFAHELSPFFFENNDKIFILLSERGDPSFQQKLRQKIKGSFADILDLRKDSDELEYLLTFIISSMSGIISYWHETGQKTDSDEILILMQALIANGIHGYSQWNFGDSREKSSEH</sequence>
<dbReference type="RefSeq" id="WP_193736708.1">
    <property type="nucleotide sequence ID" value="NZ_CP063304.1"/>
</dbReference>
<gene>
    <name evidence="4" type="ORF">INP51_05425</name>
</gene>
<dbReference type="PANTHER" id="PTHR43479:SF11">
    <property type="entry name" value="ACREF_ENVCD OPERON REPRESSOR-RELATED"/>
    <property type="match status" value="1"/>
</dbReference>
<feature type="DNA-binding region" description="H-T-H motif" evidence="2">
    <location>
        <begin position="32"/>
        <end position="51"/>
    </location>
</feature>
<dbReference type="InterPro" id="IPR039532">
    <property type="entry name" value="TetR_C_Firmicutes"/>
</dbReference>
<keyword evidence="5" id="KW-1185">Reference proteome</keyword>
<accession>A0A7M2RJT0</accession>
<organism evidence="4 5">
    <name type="scientific">Blautia liquoris</name>
    <dbReference type="NCBI Taxonomy" id="2779518"/>
    <lineage>
        <taxon>Bacteria</taxon>
        <taxon>Bacillati</taxon>
        <taxon>Bacillota</taxon>
        <taxon>Clostridia</taxon>
        <taxon>Lachnospirales</taxon>
        <taxon>Lachnospiraceae</taxon>
        <taxon>Blautia</taxon>
    </lineage>
</organism>
<dbReference type="AlphaFoldDB" id="A0A7M2RJT0"/>
<evidence type="ECO:0000256" key="1">
    <source>
        <dbReference type="ARBA" id="ARBA00023125"/>
    </source>
</evidence>
<feature type="domain" description="HTH tetR-type" evidence="3">
    <location>
        <begin position="9"/>
        <end position="69"/>
    </location>
</feature>
<dbReference type="Proteomes" id="UP000593601">
    <property type="component" value="Chromosome"/>
</dbReference>
<dbReference type="InterPro" id="IPR001647">
    <property type="entry name" value="HTH_TetR"/>
</dbReference>
<dbReference type="PROSITE" id="PS50977">
    <property type="entry name" value="HTH_TETR_2"/>
    <property type="match status" value="1"/>
</dbReference>
<dbReference type="InterPro" id="IPR050624">
    <property type="entry name" value="HTH-type_Tx_Regulator"/>
</dbReference>
<evidence type="ECO:0000313" key="5">
    <source>
        <dbReference type="Proteomes" id="UP000593601"/>
    </source>
</evidence>
<dbReference type="EMBL" id="CP063304">
    <property type="protein sequence ID" value="QOV20388.1"/>
    <property type="molecule type" value="Genomic_DNA"/>
</dbReference>
<dbReference type="PANTHER" id="PTHR43479">
    <property type="entry name" value="ACREF/ENVCD OPERON REPRESSOR-RELATED"/>
    <property type="match status" value="1"/>
</dbReference>
<dbReference type="Pfam" id="PF14278">
    <property type="entry name" value="TetR_C_8"/>
    <property type="match status" value="1"/>
</dbReference>
<dbReference type="KEGG" id="bliq:INP51_05425"/>
<proteinExistence type="predicted"/>
<keyword evidence="1 2" id="KW-0238">DNA-binding</keyword>